<dbReference type="SUPFAM" id="SSF53163">
    <property type="entry name" value="HybD-like"/>
    <property type="match status" value="1"/>
</dbReference>
<dbReference type="RefSeq" id="WP_150960068.1">
    <property type="nucleotide sequence ID" value="NZ_JBHTIU010000053.1"/>
</dbReference>
<gene>
    <name evidence="1" type="primary">yyaC</name>
    <name evidence="1" type="ORF">ACFQ03_16100</name>
</gene>
<reference evidence="2" key="1">
    <citation type="journal article" date="2019" name="Int. J. Syst. Evol. Microbiol.">
        <title>The Global Catalogue of Microorganisms (GCM) 10K type strain sequencing project: providing services to taxonomists for standard genome sequencing and annotation.</title>
        <authorList>
            <consortium name="The Broad Institute Genomics Platform"/>
            <consortium name="The Broad Institute Genome Sequencing Center for Infectious Disease"/>
            <person name="Wu L."/>
            <person name="Ma J."/>
        </authorList>
    </citation>
    <scope>NUCLEOTIDE SEQUENCE [LARGE SCALE GENOMIC DNA]</scope>
    <source>
        <strain evidence="2">CCUG 57263</strain>
    </source>
</reference>
<dbReference type="InterPro" id="IPR009665">
    <property type="entry name" value="YyaC"/>
</dbReference>
<dbReference type="InterPro" id="IPR023430">
    <property type="entry name" value="Pept_HybD-like_dom_sf"/>
</dbReference>
<evidence type="ECO:0000313" key="2">
    <source>
        <dbReference type="Proteomes" id="UP001597120"/>
    </source>
</evidence>
<dbReference type="Pfam" id="PF06866">
    <property type="entry name" value="DUF1256"/>
    <property type="match status" value="1"/>
</dbReference>
<keyword evidence="1" id="KW-0645">Protease</keyword>
<accession>A0ABW3DEC8</accession>
<organism evidence="1 2">
    <name type="scientific">Paenibacillus residui</name>
    <dbReference type="NCBI Taxonomy" id="629724"/>
    <lineage>
        <taxon>Bacteria</taxon>
        <taxon>Bacillati</taxon>
        <taxon>Bacillota</taxon>
        <taxon>Bacilli</taxon>
        <taxon>Bacillales</taxon>
        <taxon>Paenibacillaceae</taxon>
        <taxon>Paenibacillus</taxon>
    </lineage>
</organism>
<sequence length="186" mass="20585">MKHPFERKNIRGERLVEFLRAIGEEGVKTEDLYFLCIGTDRSSGDAFGPLVGSWLREAGYRNVTGTLDWPCDADTMEEHLQEIPAGKIVLALDACLGREASSVGLFQVAAEPIEPGKSMGHTLPKVGHFSIAAIVNRNEGQPYRVLQTTSLYLVMTMARELVQAVQTAFPLEAAPGITRPLRFRER</sequence>
<dbReference type="GO" id="GO:0008233">
    <property type="term" value="F:peptidase activity"/>
    <property type="evidence" value="ECO:0007669"/>
    <property type="project" value="UniProtKB-KW"/>
</dbReference>
<dbReference type="Proteomes" id="UP001597120">
    <property type="component" value="Unassembled WGS sequence"/>
</dbReference>
<dbReference type="NCBIfam" id="TIGR02841">
    <property type="entry name" value="spore_YyaC"/>
    <property type="match status" value="1"/>
</dbReference>
<protein>
    <submittedName>
        <fullName evidence="1">Spore protease YyaC</fullName>
    </submittedName>
</protein>
<evidence type="ECO:0000313" key="1">
    <source>
        <dbReference type="EMBL" id="MFD0870678.1"/>
    </source>
</evidence>
<name>A0ABW3DEC8_9BACL</name>
<proteinExistence type="predicted"/>
<keyword evidence="1" id="KW-0378">Hydrolase</keyword>
<comment type="caution">
    <text evidence="1">The sequence shown here is derived from an EMBL/GenBank/DDBJ whole genome shotgun (WGS) entry which is preliminary data.</text>
</comment>
<dbReference type="GO" id="GO:0006508">
    <property type="term" value="P:proteolysis"/>
    <property type="evidence" value="ECO:0007669"/>
    <property type="project" value="UniProtKB-KW"/>
</dbReference>
<keyword evidence="2" id="KW-1185">Reference proteome</keyword>
<dbReference type="EMBL" id="JBHTIU010000053">
    <property type="protein sequence ID" value="MFD0870678.1"/>
    <property type="molecule type" value="Genomic_DNA"/>
</dbReference>